<sequence>MALNLFAPPTFLPLSKIPSFSSPACLAPLRCALAFFSFLSFNLPLSPSILSLSTATSSMLPLMTSLSDSENSLWQTKQAEDLTSLRAFTLKTCPQPRSTKNPYFPLNSRPVIGHSNLVSELAAPGFRDKWIGIMSFNPLI</sequence>
<dbReference type="EMBL" id="HG996473">
    <property type="protein sequence ID" value="CAG1856772.1"/>
    <property type="molecule type" value="Genomic_DNA"/>
</dbReference>
<evidence type="ECO:0000313" key="1">
    <source>
        <dbReference type="EMBL" id="CAG1856772.1"/>
    </source>
</evidence>
<proteinExistence type="predicted"/>
<organism evidence="1">
    <name type="scientific">Musa acuminata subsp. malaccensis</name>
    <name type="common">Wild banana</name>
    <name type="synonym">Musa malaccensis</name>
    <dbReference type="NCBI Taxonomy" id="214687"/>
    <lineage>
        <taxon>Eukaryota</taxon>
        <taxon>Viridiplantae</taxon>
        <taxon>Streptophyta</taxon>
        <taxon>Embryophyta</taxon>
        <taxon>Tracheophyta</taxon>
        <taxon>Spermatophyta</taxon>
        <taxon>Magnoliopsida</taxon>
        <taxon>Liliopsida</taxon>
        <taxon>Zingiberales</taxon>
        <taxon>Musaceae</taxon>
        <taxon>Musa</taxon>
    </lineage>
</organism>
<gene>
    <name evidence="1" type="ORF">GSMUA_38660.1</name>
</gene>
<name>A0A8D7AV75_MUSAM</name>
<dbReference type="AlphaFoldDB" id="A0A8D7AV75"/>
<reference evidence="1" key="1">
    <citation type="submission" date="2021-03" db="EMBL/GenBank/DDBJ databases">
        <authorList>
            <consortium name="Genoscope - CEA"/>
            <person name="William W."/>
        </authorList>
    </citation>
    <scope>NUCLEOTIDE SEQUENCE</scope>
    <source>
        <strain evidence="1">Doubled-haploid Pahang</strain>
    </source>
</reference>
<accession>A0A8D7AV75</accession>
<protein>
    <submittedName>
        <fullName evidence="1">(wild Malaysian banana) hypothetical protein</fullName>
    </submittedName>
</protein>